<evidence type="ECO:0000313" key="4">
    <source>
        <dbReference type="EMBL" id="ERN42188.1"/>
    </source>
</evidence>
<dbReference type="SUPFAM" id="SSF51735">
    <property type="entry name" value="NAD(P)-binding Rossmann-fold domains"/>
    <property type="match status" value="1"/>
</dbReference>
<dbReference type="OrthoDB" id="9801773at2"/>
<dbReference type="Pfam" id="PF08338">
    <property type="entry name" value="DUF1731"/>
    <property type="match status" value="1"/>
</dbReference>
<feature type="domain" description="DUF1731" evidence="3">
    <location>
        <begin position="258"/>
        <end position="304"/>
    </location>
</feature>
<dbReference type="CDD" id="cd05242">
    <property type="entry name" value="SDR_a8"/>
    <property type="match status" value="1"/>
</dbReference>
<dbReference type="InterPro" id="IPR013549">
    <property type="entry name" value="DUF1731"/>
</dbReference>
<dbReference type="InParanoid" id="U5DCC9"/>
<evidence type="ECO:0000256" key="1">
    <source>
        <dbReference type="ARBA" id="ARBA00009353"/>
    </source>
</evidence>
<sequence>MKVAIAGATGFIGSRLVQMLHEQGDAIVVLTRDAKHAWRVFPERAFPNVQVVEYVPTDSGNWQQSLSGCNAVVNLAGTAIAAERWTPERKQLIYDSRVHTTERIVEGIANAELKPSVLINASAIGYYGTSETATFEEASAPGNDFLASVCQDWEAAARKVEAACVRLAIVRFGIVLGNGGAIAKLLTPFRLFAGGPLGSGHQWFSWIHRDDLVRFLIEAIARPDLSGVFNGTAPNPVRMSELCDTLGTVLKRPSWLPVPGFALEMLLGDAAKVVLEGQEVLPRNIEASGFEYRYPQLEPALQEIVAQS</sequence>
<dbReference type="InterPro" id="IPR010099">
    <property type="entry name" value="SDR39U1"/>
</dbReference>
<evidence type="ECO:0000313" key="5">
    <source>
        <dbReference type="Proteomes" id="UP000016960"/>
    </source>
</evidence>
<dbReference type="Proteomes" id="UP000016960">
    <property type="component" value="Unassembled WGS sequence"/>
</dbReference>
<dbReference type="EMBL" id="ASSJ01000030">
    <property type="protein sequence ID" value="ERN42188.1"/>
    <property type="molecule type" value="Genomic_DNA"/>
</dbReference>
<dbReference type="Pfam" id="PF01370">
    <property type="entry name" value="Epimerase"/>
    <property type="match status" value="1"/>
</dbReference>
<proteinExistence type="inferred from homology"/>
<reference evidence="4 5" key="1">
    <citation type="submission" date="2013-05" db="EMBL/GenBank/DDBJ databases">
        <title>Draft genome sequence of Rubidibacter lacunae KORDI 51-2.</title>
        <authorList>
            <person name="Choi D.H."/>
            <person name="Noh J.H."/>
            <person name="Kwon K.-K."/>
            <person name="Lee J.-H."/>
            <person name="Ryu J.-Y."/>
        </authorList>
    </citation>
    <scope>NUCLEOTIDE SEQUENCE [LARGE SCALE GENOMIC DNA]</scope>
    <source>
        <strain evidence="4 5">KORDI 51-2</strain>
    </source>
</reference>
<dbReference type="PANTHER" id="PTHR11092">
    <property type="entry name" value="SUGAR NUCLEOTIDE EPIMERASE RELATED"/>
    <property type="match status" value="1"/>
</dbReference>
<comment type="similarity">
    <text evidence="1">Belongs to the NAD(P)-dependent epimerase/dehydratase family. SDR39U1 subfamily.</text>
</comment>
<dbReference type="PANTHER" id="PTHR11092:SF0">
    <property type="entry name" value="EPIMERASE FAMILY PROTEIN SDR39U1"/>
    <property type="match status" value="1"/>
</dbReference>
<dbReference type="Gene3D" id="3.40.50.720">
    <property type="entry name" value="NAD(P)-binding Rossmann-like Domain"/>
    <property type="match status" value="1"/>
</dbReference>
<comment type="caution">
    <text evidence="4">The sequence shown here is derived from an EMBL/GenBank/DDBJ whole genome shotgun (WGS) entry which is preliminary data.</text>
</comment>
<gene>
    <name evidence="4" type="ORF">KR51_00011170</name>
</gene>
<dbReference type="eggNOG" id="COG1090">
    <property type="taxonomic scope" value="Bacteria"/>
</dbReference>
<dbReference type="InterPro" id="IPR036291">
    <property type="entry name" value="NAD(P)-bd_dom_sf"/>
</dbReference>
<evidence type="ECO:0000259" key="2">
    <source>
        <dbReference type="Pfam" id="PF01370"/>
    </source>
</evidence>
<dbReference type="AlphaFoldDB" id="U5DCC9"/>
<dbReference type="FunCoup" id="U5DCC9">
    <property type="interactions" value="309"/>
</dbReference>
<feature type="domain" description="NAD-dependent epimerase/dehydratase" evidence="2">
    <location>
        <begin position="4"/>
        <end position="225"/>
    </location>
</feature>
<dbReference type="NCBIfam" id="TIGR01777">
    <property type="entry name" value="yfcH"/>
    <property type="match status" value="1"/>
</dbReference>
<dbReference type="PATRIC" id="fig|582515.4.peg.1251"/>
<protein>
    <submittedName>
        <fullName evidence="4">Putative nucleoside-diphosphate sugar epimerase</fullName>
    </submittedName>
</protein>
<dbReference type="STRING" id="582515.KR51_00011170"/>
<dbReference type="RefSeq" id="WP_022605498.1">
    <property type="nucleotide sequence ID" value="NZ_ASSJ01000030.1"/>
</dbReference>
<name>U5DCC9_9CHRO</name>
<dbReference type="InterPro" id="IPR001509">
    <property type="entry name" value="Epimerase_deHydtase"/>
</dbReference>
<keyword evidence="5" id="KW-1185">Reference proteome</keyword>
<organism evidence="4 5">
    <name type="scientific">Rubidibacter lacunae KORDI 51-2</name>
    <dbReference type="NCBI Taxonomy" id="582515"/>
    <lineage>
        <taxon>Bacteria</taxon>
        <taxon>Bacillati</taxon>
        <taxon>Cyanobacteriota</taxon>
        <taxon>Cyanophyceae</taxon>
        <taxon>Oscillatoriophycideae</taxon>
        <taxon>Chroococcales</taxon>
        <taxon>Aphanothecaceae</taxon>
        <taxon>Rubidibacter</taxon>
    </lineage>
</organism>
<accession>U5DCC9</accession>
<evidence type="ECO:0000259" key="3">
    <source>
        <dbReference type="Pfam" id="PF08338"/>
    </source>
</evidence>